<feature type="transmembrane region" description="Helical" evidence="14">
    <location>
        <begin position="111"/>
        <end position="130"/>
    </location>
</feature>
<feature type="transmembrane region" description="Helical" evidence="14">
    <location>
        <begin position="7"/>
        <end position="34"/>
    </location>
</feature>
<evidence type="ECO:0000256" key="13">
    <source>
        <dbReference type="ARBA" id="ARBA00047594"/>
    </source>
</evidence>
<dbReference type="EC" id="3.6.1.27" evidence="3 14"/>
<protein>
    <recommendedName>
        <fullName evidence="4 14">Undecaprenyl-diphosphatase</fullName>
        <ecNumber evidence="3 14">3.6.1.27</ecNumber>
    </recommendedName>
    <alternativeName>
        <fullName evidence="12 14">Bacitracin resistance protein</fullName>
    </alternativeName>
    <alternativeName>
        <fullName evidence="11 14">Undecaprenyl pyrophosphate phosphatase</fullName>
    </alternativeName>
</protein>
<evidence type="ECO:0000256" key="11">
    <source>
        <dbReference type="ARBA" id="ARBA00032707"/>
    </source>
</evidence>
<dbReference type="STRING" id="206665.SAMN04488516_101300"/>
<evidence type="ECO:0000256" key="4">
    <source>
        <dbReference type="ARBA" id="ARBA00021581"/>
    </source>
</evidence>
<evidence type="ECO:0000256" key="6">
    <source>
        <dbReference type="ARBA" id="ARBA00022692"/>
    </source>
</evidence>
<dbReference type="NCBIfam" id="NF001390">
    <property type="entry name" value="PRK00281.1-4"/>
    <property type="match status" value="1"/>
</dbReference>
<comment type="subcellular location">
    <subcellularLocation>
        <location evidence="1 14">Cell membrane</location>
        <topology evidence="1 14">Multi-pass membrane protein</topology>
    </subcellularLocation>
</comment>
<dbReference type="RefSeq" id="WP_092062298.1">
    <property type="nucleotide sequence ID" value="NZ_FNIN01000001.1"/>
</dbReference>
<feature type="transmembrane region" description="Helical" evidence="14">
    <location>
        <begin position="85"/>
        <end position="105"/>
    </location>
</feature>
<dbReference type="GO" id="GO:0071555">
    <property type="term" value="P:cell wall organization"/>
    <property type="evidence" value="ECO:0007669"/>
    <property type="project" value="UniProtKB-KW"/>
</dbReference>
<keyword evidence="7 14" id="KW-0378">Hydrolase</keyword>
<dbReference type="EMBL" id="FNIN01000001">
    <property type="protein sequence ID" value="SDN29151.1"/>
    <property type="molecule type" value="Genomic_DNA"/>
</dbReference>
<dbReference type="InterPro" id="IPR003824">
    <property type="entry name" value="UppP"/>
</dbReference>
<feature type="transmembrane region" description="Helical" evidence="14">
    <location>
        <begin position="46"/>
        <end position="64"/>
    </location>
</feature>
<keyword evidence="16" id="KW-1185">Reference proteome</keyword>
<evidence type="ECO:0000256" key="5">
    <source>
        <dbReference type="ARBA" id="ARBA00022475"/>
    </source>
</evidence>
<evidence type="ECO:0000256" key="3">
    <source>
        <dbReference type="ARBA" id="ARBA00012374"/>
    </source>
</evidence>
<dbReference type="GO" id="GO:0005886">
    <property type="term" value="C:plasma membrane"/>
    <property type="evidence" value="ECO:0007669"/>
    <property type="project" value="UniProtKB-SubCell"/>
</dbReference>
<dbReference type="GO" id="GO:0050380">
    <property type="term" value="F:undecaprenyl-diphosphatase activity"/>
    <property type="evidence" value="ECO:0007669"/>
    <property type="project" value="UniProtKB-UniRule"/>
</dbReference>
<accession>A0A1H0A7G2</accession>
<dbReference type="Pfam" id="PF02673">
    <property type="entry name" value="BacA"/>
    <property type="match status" value="1"/>
</dbReference>
<feature type="transmembrane region" description="Helical" evidence="14">
    <location>
        <begin position="249"/>
        <end position="267"/>
    </location>
</feature>
<feature type="transmembrane region" description="Helical" evidence="14">
    <location>
        <begin position="187"/>
        <end position="207"/>
    </location>
</feature>
<comment type="catalytic activity">
    <reaction evidence="13 14">
        <text>di-trans,octa-cis-undecaprenyl diphosphate + H2O = di-trans,octa-cis-undecaprenyl phosphate + phosphate + H(+)</text>
        <dbReference type="Rhea" id="RHEA:28094"/>
        <dbReference type="ChEBI" id="CHEBI:15377"/>
        <dbReference type="ChEBI" id="CHEBI:15378"/>
        <dbReference type="ChEBI" id="CHEBI:43474"/>
        <dbReference type="ChEBI" id="CHEBI:58405"/>
        <dbReference type="ChEBI" id="CHEBI:60392"/>
        <dbReference type="EC" id="3.6.1.27"/>
    </reaction>
</comment>
<feature type="transmembrane region" description="Helical" evidence="14">
    <location>
        <begin position="219"/>
        <end position="237"/>
    </location>
</feature>
<dbReference type="GO" id="GO:0046677">
    <property type="term" value="P:response to antibiotic"/>
    <property type="evidence" value="ECO:0007669"/>
    <property type="project" value="UniProtKB-UniRule"/>
</dbReference>
<dbReference type="NCBIfam" id="TIGR00753">
    <property type="entry name" value="undec_PP_bacA"/>
    <property type="match status" value="1"/>
</dbReference>
<gene>
    <name evidence="14" type="primary">uppP</name>
    <name evidence="15" type="ORF">SAMN04488516_101300</name>
</gene>
<reference evidence="15 16" key="1">
    <citation type="submission" date="2016-10" db="EMBL/GenBank/DDBJ databases">
        <authorList>
            <person name="de Groot N.N."/>
        </authorList>
    </citation>
    <scope>NUCLEOTIDE SEQUENCE [LARGE SCALE GENOMIC DNA]</scope>
    <source>
        <strain evidence="15 16">DSM 15269</strain>
    </source>
</reference>
<dbReference type="GO" id="GO:0008360">
    <property type="term" value="P:regulation of cell shape"/>
    <property type="evidence" value="ECO:0007669"/>
    <property type="project" value="UniProtKB-KW"/>
</dbReference>
<dbReference type="GO" id="GO:0009252">
    <property type="term" value="P:peptidoglycan biosynthetic process"/>
    <property type="evidence" value="ECO:0007669"/>
    <property type="project" value="UniProtKB-KW"/>
</dbReference>
<comment type="miscellaneous">
    <text evidence="14">Bacitracin is thought to be involved in the inhibition of peptidoglycan synthesis by sequestering undecaprenyl diphosphate, thereby reducing the pool of lipid carrier available.</text>
</comment>
<evidence type="ECO:0000313" key="15">
    <source>
        <dbReference type="EMBL" id="SDN29151.1"/>
    </source>
</evidence>
<evidence type="ECO:0000256" key="9">
    <source>
        <dbReference type="ARBA" id="ARBA00023136"/>
    </source>
</evidence>
<evidence type="ECO:0000313" key="16">
    <source>
        <dbReference type="Proteomes" id="UP000199602"/>
    </source>
</evidence>
<evidence type="ECO:0000256" key="14">
    <source>
        <dbReference type="HAMAP-Rule" id="MF_01006"/>
    </source>
</evidence>
<keyword evidence="10 14" id="KW-0046">Antibiotic resistance</keyword>
<keyword evidence="5 14" id="KW-1003">Cell membrane</keyword>
<keyword evidence="8 14" id="KW-1133">Transmembrane helix</keyword>
<keyword evidence="6 14" id="KW-0812">Transmembrane</keyword>
<keyword evidence="14" id="KW-0961">Cell wall biogenesis/degradation</keyword>
<keyword evidence="14" id="KW-0573">Peptidoglycan synthesis</keyword>
<feature type="transmembrane region" description="Helical" evidence="14">
    <location>
        <begin position="151"/>
        <end position="167"/>
    </location>
</feature>
<evidence type="ECO:0000256" key="1">
    <source>
        <dbReference type="ARBA" id="ARBA00004651"/>
    </source>
</evidence>
<proteinExistence type="inferred from homology"/>
<dbReference type="PANTHER" id="PTHR30622:SF3">
    <property type="entry name" value="UNDECAPRENYL-DIPHOSPHATASE"/>
    <property type="match status" value="1"/>
</dbReference>
<keyword evidence="9 14" id="KW-0472">Membrane</keyword>
<comment type="function">
    <text evidence="14">Catalyzes the dephosphorylation of undecaprenyl diphosphate (UPP). Confers resistance to bacitracin.</text>
</comment>
<keyword evidence="14" id="KW-0133">Cell shape</keyword>
<dbReference type="OrthoDB" id="9808289at2"/>
<evidence type="ECO:0000256" key="2">
    <source>
        <dbReference type="ARBA" id="ARBA00010621"/>
    </source>
</evidence>
<organism evidence="15 16">
    <name type="scientific">Desulfonauticus submarinus</name>
    <dbReference type="NCBI Taxonomy" id="206665"/>
    <lineage>
        <taxon>Bacteria</taxon>
        <taxon>Pseudomonadati</taxon>
        <taxon>Thermodesulfobacteriota</taxon>
        <taxon>Desulfovibrionia</taxon>
        <taxon>Desulfovibrionales</taxon>
        <taxon>Desulfonauticaceae</taxon>
        <taxon>Desulfonauticus</taxon>
    </lineage>
</organism>
<evidence type="ECO:0000256" key="10">
    <source>
        <dbReference type="ARBA" id="ARBA00023251"/>
    </source>
</evidence>
<evidence type="ECO:0000256" key="8">
    <source>
        <dbReference type="ARBA" id="ARBA00022989"/>
    </source>
</evidence>
<sequence length="268" mass="30075">MLYLKAVILGIIEGLTEFLPISSTGHLIIAGHFLDFNGAKAETFDIVIQLGAILAVIFLYKNTFIDLFFPNFSQEKKQKKFKGLYGIWLLFLTTLPGGILGLLSHHYIKKYLFSPYTVAWALGVGALFILTVEHFCPKHKIVDLNQITSKNAFLVGCFQCLALWPGFSRSAATILGGMLLGMQRKLAAKYSFLAAVPIMFAATFYDLLKNYSLFSINDFIILGIGFITSFISAWYAIKGFIYLLEKITLKPFAYYRLIVATLILLFIT</sequence>
<dbReference type="HAMAP" id="MF_01006">
    <property type="entry name" value="Undec_diphosphatase"/>
    <property type="match status" value="1"/>
</dbReference>
<dbReference type="NCBIfam" id="NF001389">
    <property type="entry name" value="PRK00281.1-2"/>
    <property type="match status" value="1"/>
</dbReference>
<name>A0A1H0A7G2_9BACT</name>
<dbReference type="PANTHER" id="PTHR30622">
    <property type="entry name" value="UNDECAPRENYL-DIPHOSPHATASE"/>
    <property type="match status" value="1"/>
</dbReference>
<evidence type="ECO:0000256" key="12">
    <source>
        <dbReference type="ARBA" id="ARBA00032932"/>
    </source>
</evidence>
<evidence type="ECO:0000256" key="7">
    <source>
        <dbReference type="ARBA" id="ARBA00022801"/>
    </source>
</evidence>
<dbReference type="AlphaFoldDB" id="A0A1H0A7G2"/>
<dbReference type="Proteomes" id="UP000199602">
    <property type="component" value="Unassembled WGS sequence"/>
</dbReference>
<comment type="similarity">
    <text evidence="2 14">Belongs to the UppP family.</text>
</comment>